<organism evidence="1">
    <name type="scientific">Loa loa</name>
    <name type="common">Eye worm</name>
    <name type="synonym">Filaria loa</name>
    <dbReference type="NCBI Taxonomy" id="7209"/>
    <lineage>
        <taxon>Eukaryota</taxon>
        <taxon>Metazoa</taxon>
        <taxon>Ecdysozoa</taxon>
        <taxon>Nematoda</taxon>
        <taxon>Chromadorea</taxon>
        <taxon>Rhabditida</taxon>
        <taxon>Spirurina</taxon>
        <taxon>Spiruromorpha</taxon>
        <taxon>Filarioidea</taxon>
        <taxon>Onchocercidae</taxon>
        <taxon>Loa</taxon>
    </lineage>
</organism>
<dbReference type="InterPro" id="IPR036412">
    <property type="entry name" value="HAD-like_sf"/>
</dbReference>
<reference evidence="1" key="1">
    <citation type="submission" date="2012-04" db="EMBL/GenBank/DDBJ databases">
        <title>The Genome Sequence of Loa loa.</title>
        <authorList>
            <consortium name="The Broad Institute Genome Sequencing Platform"/>
            <consortium name="Broad Institute Genome Sequencing Center for Infectious Disease"/>
            <person name="Nutman T.B."/>
            <person name="Fink D.L."/>
            <person name="Russ C."/>
            <person name="Young S."/>
            <person name="Zeng Q."/>
            <person name="Gargeya S."/>
            <person name="Alvarado L."/>
            <person name="Berlin A."/>
            <person name="Chapman S.B."/>
            <person name="Chen Z."/>
            <person name="Freedman E."/>
            <person name="Gellesch M."/>
            <person name="Goldberg J."/>
            <person name="Griggs A."/>
            <person name="Gujja S."/>
            <person name="Heilman E.R."/>
            <person name="Heiman D."/>
            <person name="Howarth C."/>
            <person name="Mehta T."/>
            <person name="Neiman D."/>
            <person name="Pearson M."/>
            <person name="Roberts A."/>
            <person name="Saif S."/>
            <person name="Shea T."/>
            <person name="Shenoy N."/>
            <person name="Sisk P."/>
            <person name="Stolte C."/>
            <person name="Sykes S."/>
            <person name="White J."/>
            <person name="Yandava C."/>
            <person name="Haas B."/>
            <person name="Henn M.R."/>
            <person name="Nusbaum C."/>
            <person name="Birren B."/>
        </authorList>
    </citation>
    <scope>NUCLEOTIDE SEQUENCE [LARGE SCALE GENOMIC DNA]</scope>
</reference>
<name>A0A1S0UHL4_LOALO</name>
<dbReference type="PANTHER" id="PTHR18901:SF38">
    <property type="entry name" value="PSEUDOURIDINE-5'-PHOSPHATASE"/>
    <property type="match status" value="1"/>
</dbReference>
<dbReference type="InParanoid" id="A0A1S0UHL4"/>
<dbReference type="GeneID" id="9948616"/>
<dbReference type="RefSeq" id="XP_003146735.2">
    <property type="nucleotide sequence ID" value="XM_003146687.2"/>
</dbReference>
<accession>A0A1S0UHL4</accession>
<dbReference type="KEGG" id="loa:LOAG_17743"/>
<dbReference type="OMA" id="AWSITIS"/>
<evidence type="ECO:0000313" key="1">
    <source>
        <dbReference type="EMBL" id="EJD75033.1"/>
    </source>
</evidence>
<dbReference type="CTD" id="9948616"/>
<dbReference type="GO" id="GO:0016791">
    <property type="term" value="F:phosphatase activity"/>
    <property type="evidence" value="ECO:0007669"/>
    <property type="project" value="TreeGrafter"/>
</dbReference>
<sequence length="120" mass="13854">MPENKKALKITHVIFDLDGLLIDTEPTYTESHTFAMKHYGKNFTLDLKSITMGMTHDPAIKMLLDKVGLTDKVTVKEYDNFYHPILLEKLPQCPKNAWSITISATFSFSQYTDGNMFWFK</sequence>
<dbReference type="OrthoDB" id="40579at2759"/>
<gene>
    <name evidence="1" type="ORF">LOAG_17743</name>
</gene>
<dbReference type="PANTHER" id="PTHR18901">
    <property type="entry name" value="2-DEOXYGLUCOSE-6-PHOSPHATE PHOSPHATASE 2"/>
    <property type="match status" value="1"/>
</dbReference>
<proteinExistence type="predicted"/>
<protein>
    <submittedName>
        <fullName evidence="1">Uncharacterized protein</fullName>
    </submittedName>
</protein>
<dbReference type="AlphaFoldDB" id="A0A1S0UHL4"/>
<dbReference type="Pfam" id="PF13419">
    <property type="entry name" value="HAD_2"/>
    <property type="match status" value="1"/>
</dbReference>
<dbReference type="SUPFAM" id="SSF56784">
    <property type="entry name" value="HAD-like"/>
    <property type="match status" value="1"/>
</dbReference>
<dbReference type="Gene3D" id="1.10.150.240">
    <property type="entry name" value="Putative phosphatase, domain 2"/>
    <property type="match status" value="1"/>
</dbReference>
<dbReference type="EMBL" id="JH712187">
    <property type="protein sequence ID" value="EJD75033.1"/>
    <property type="molecule type" value="Genomic_DNA"/>
</dbReference>
<dbReference type="InterPro" id="IPR023198">
    <property type="entry name" value="PGP-like_dom2"/>
</dbReference>
<dbReference type="InterPro" id="IPR041492">
    <property type="entry name" value="HAD_2"/>
</dbReference>